<feature type="compositionally biased region" description="Polar residues" evidence="1">
    <location>
        <begin position="1"/>
        <end position="12"/>
    </location>
</feature>
<keyword evidence="3" id="KW-1185">Reference proteome</keyword>
<sequence>MLEQTYETTSPQGPRPNLDRRPHFIYLNVGEKKFDHLPRALNGQPTFTFEIASTTQSIPRIVSHKGISVFLPTAALIC</sequence>
<evidence type="ECO:0000313" key="3">
    <source>
        <dbReference type="Proteomes" id="UP000053424"/>
    </source>
</evidence>
<evidence type="ECO:0000313" key="2">
    <source>
        <dbReference type="EMBL" id="KIM40296.1"/>
    </source>
</evidence>
<name>A0A0C3C9N5_HEBCY</name>
<feature type="region of interest" description="Disordered" evidence="1">
    <location>
        <begin position="1"/>
        <end position="21"/>
    </location>
</feature>
<dbReference type="AlphaFoldDB" id="A0A0C3C9N5"/>
<proteinExistence type="predicted"/>
<dbReference type="Proteomes" id="UP000053424">
    <property type="component" value="Unassembled WGS sequence"/>
</dbReference>
<dbReference type="HOGENOM" id="CLU_2622298_0_0_1"/>
<protein>
    <submittedName>
        <fullName evidence="2">Uncharacterized protein</fullName>
    </submittedName>
</protein>
<gene>
    <name evidence="2" type="ORF">M413DRAFT_446473</name>
</gene>
<evidence type="ECO:0000256" key="1">
    <source>
        <dbReference type="SAM" id="MobiDB-lite"/>
    </source>
</evidence>
<accession>A0A0C3C9N5</accession>
<dbReference type="EMBL" id="KN831783">
    <property type="protein sequence ID" value="KIM40296.1"/>
    <property type="molecule type" value="Genomic_DNA"/>
</dbReference>
<organism evidence="2 3">
    <name type="scientific">Hebeloma cylindrosporum</name>
    <dbReference type="NCBI Taxonomy" id="76867"/>
    <lineage>
        <taxon>Eukaryota</taxon>
        <taxon>Fungi</taxon>
        <taxon>Dikarya</taxon>
        <taxon>Basidiomycota</taxon>
        <taxon>Agaricomycotina</taxon>
        <taxon>Agaricomycetes</taxon>
        <taxon>Agaricomycetidae</taxon>
        <taxon>Agaricales</taxon>
        <taxon>Agaricineae</taxon>
        <taxon>Hymenogastraceae</taxon>
        <taxon>Hebeloma</taxon>
    </lineage>
</organism>
<reference evidence="2 3" key="1">
    <citation type="submission" date="2014-04" db="EMBL/GenBank/DDBJ databases">
        <authorList>
            <consortium name="DOE Joint Genome Institute"/>
            <person name="Kuo A."/>
            <person name="Gay G."/>
            <person name="Dore J."/>
            <person name="Kohler A."/>
            <person name="Nagy L.G."/>
            <person name="Floudas D."/>
            <person name="Copeland A."/>
            <person name="Barry K.W."/>
            <person name="Cichocki N."/>
            <person name="Veneault-Fourrey C."/>
            <person name="LaButti K."/>
            <person name="Lindquist E.A."/>
            <person name="Lipzen A."/>
            <person name="Lundell T."/>
            <person name="Morin E."/>
            <person name="Murat C."/>
            <person name="Sun H."/>
            <person name="Tunlid A."/>
            <person name="Henrissat B."/>
            <person name="Grigoriev I.V."/>
            <person name="Hibbett D.S."/>
            <person name="Martin F."/>
            <person name="Nordberg H.P."/>
            <person name="Cantor M.N."/>
            <person name="Hua S.X."/>
        </authorList>
    </citation>
    <scope>NUCLEOTIDE SEQUENCE [LARGE SCALE GENOMIC DNA]</scope>
    <source>
        <strain evidence="3">h7</strain>
    </source>
</reference>
<reference evidence="3" key="2">
    <citation type="submission" date="2015-01" db="EMBL/GenBank/DDBJ databases">
        <title>Evolutionary Origins and Diversification of the Mycorrhizal Mutualists.</title>
        <authorList>
            <consortium name="DOE Joint Genome Institute"/>
            <consortium name="Mycorrhizal Genomics Consortium"/>
            <person name="Kohler A."/>
            <person name="Kuo A."/>
            <person name="Nagy L.G."/>
            <person name="Floudas D."/>
            <person name="Copeland A."/>
            <person name="Barry K.W."/>
            <person name="Cichocki N."/>
            <person name="Veneault-Fourrey C."/>
            <person name="LaButti K."/>
            <person name="Lindquist E.A."/>
            <person name="Lipzen A."/>
            <person name="Lundell T."/>
            <person name="Morin E."/>
            <person name="Murat C."/>
            <person name="Riley R."/>
            <person name="Ohm R."/>
            <person name="Sun H."/>
            <person name="Tunlid A."/>
            <person name="Henrissat B."/>
            <person name="Grigoriev I.V."/>
            <person name="Hibbett D.S."/>
            <person name="Martin F."/>
        </authorList>
    </citation>
    <scope>NUCLEOTIDE SEQUENCE [LARGE SCALE GENOMIC DNA]</scope>
    <source>
        <strain evidence="3">h7</strain>
    </source>
</reference>